<feature type="region of interest" description="Disordered" evidence="1">
    <location>
        <begin position="459"/>
        <end position="499"/>
    </location>
</feature>
<accession>A0ABP6CBC7</accession>
<feature type="compositionally biased region" description="Pro residues" evidence="1">
    <location>
        <begin position="479"/>
        <end position="489"/>
    </location>
</feature>
<comment type="caution">
    <text evidence="3">The sequence shown here is derived from an EMBL/GenBank/DDBJ whole genome shotgun (WGS) entry which is preliminary data.</text>
</comment>
<evidence type="ECO:0000259" key="2">
    <source>
        <dbReference type="Pfam" id="PF03007"/>
    </source>
</evidence>
<proteinExistence type="predicted"/>
<feature type="domain" description="O-acyltransferase WSD1-like N-terminal" evidence="2">
    <location>
        <begin position="35"/>
        <end position="281"/>
    </location>
</feature>
<dbReference type="EMBL" id="BAAARJ010000007">
    <property type="protein sequence ID" value="GAA2611986.1"/>
    <property type="molecule type" value="Genomic_DNA"/>
</dbReference>
<name>A0ABP6CBC7_9ACTN</name>
<sequence length="499" mass="53045">MTEALPPSRPAPSLTEPRPLSVRDRLILDIARRGPDSSLHLGGLLLFAGRPPRTEELAAHLATRVLAAPELTYRLVETGSGGRRPQWVPDTAFDVRRHIHRVTVPGNVPRDPDATLRAVLDQPLERDRPLWGVWLVEQEGGQGAHGDQARGTRGGGFALCYRAHHAFQDGRAAIETMERLFGPPPHQRTSTLGAQLAPAPARGDWGLTILKDLLPPVRPTANWPALTAMTALSGQSGKSAGSGQSGRVAVTGSCDLAPLHAVSRATRAGITQICLAAVTAALRAWHPAAWAGDPARTLRATFALSLRTADDPLRLLGNYGGVATVPLPCGEPSPMRRLALLQHEVTHTRLSAVGRRHRVLFDRLPYWCGRIGLSRGIDPRYVPLTLADVRARTRLTWAGQSPLAFFPVPVSVPGQPLFIAWTTYGGQLHATFLGHEVVPGIEALPALWNAGLAALAAATAERGPSPGPEPGLRTDPGPGLGPDPGPGPRPAEDGGPASH</sequence>
<evidence type="ECO:0000313" key="4">
    <source>
        <dbReference type="Proteomes" id="UP001501447"/>
    </source>
</evidence>
<dbReference type="InterPro" id="IPR004255">
    <property type="entry name" value="O-acyltransferase_WSD1_N"/>
</dbReference>
<dbReference type="Pfam" id="PF03007">
    <property type="entry name" value="WS_DGAT_cat"/>
    <property type="match status" value="1"/>
</dbReference>
<gene>
    <name evidence="3" type="ORF">GCM10009863_27160</name>
</gene>
<organism evidence="3 4">
    <name type="scientific">Streptomyces axinellae</name>
    <dbReference type="NCBI Taxonomy" id="552788"/>
    <lineage>
        <taxon>Bacteria</taxon>
        <taxon>Bacillati</taxon>
        <taxon>Actinomycetota</taxon>
        <taxon>Actinomycetes</taxon>
        <taxon>Kitasatosporales</taxon>
        <taxon>Streptomycetaceae</taxon>
        <taxon>Streptomyces</taxon>
    </lineage>
</organism>
<keyword evidence="4" id="KW-1185">Reference proteome</keyword>
<evidence type="ECO:0000256" key="1">
    <source>
        <dbReference type="SAM" id="MobiDB-lite"/>
    </source>
</evidence>
<dbReference type="Proteomes" id="UP001501447">
    <property type="component" value="Unassembled WGS sequence"/>
</dbReference>
<reference evidence="4" key="1">
    <citation type="journal article" date="2019" name="Int. J. Syst. Evol. Microbiol.">
        <title>The Global Catalogue of Microorganisms (GCM) 10K type strain sequencing project: providing services to taxonomists for standard genome sequencing and annotation.</title>
        <authorList>
            <consortium name="The Broad Institute Genomics Platform"/>
            <consortium name="The Broad Institute Genome Sequencing Center for Infectious Disease"/>
            <person name="Wu L."/>
            <person name="Ma J."/>
        </authorList>
    </citation>
    <scope>NUCLEOTIDE SEQUENCE [LARGE SCALE GENOMIC DNA]</scope>
    <source>
        <strain evidence="4">JCM 16373</strain>
    </source>
</reference>
<dbReference type="RefSeq" id="WP_344565573.1">
    <property type="nucleotide sequence ID" value="NZ_BAAARJ010000007.1"/>
</dbReference>
<evidence type="ECO:0000313" key="3">
    <source>
        <dbReference type="EMBL" id="GAA2611986.1"/>
    </source>
</evidence>
<protein>
    <recommendedName>
        <fullName evidence="2">O-acyltransferase WSD1-like N-terminal domain-containing protein</fullName>
    </recommendedName>
</protein>